<organism evidence="1 2">
    <name type="scientific">Mycobacterium heckeshornense</name>
    <dbReference type="NCBI Taxonomy" id="110505"/>
    <lineage>
        <taxon>Bacteria</taxon>
        <taxon>Bacillati</taxon>
        <taxon>Actinomycetota</taxon>
        <taxon>Actinomycetes</taxon>
        <taxon>Mycobacteriales</taxon>
        <taxon>Mycobacteriaceae</taxon>
        <taxon>Mycobacterium</taxon>
    </lineage>
</organism>
<dbReference type="InterPro" id="IPR025519">
    <property type="entry name" value="DUF4407"/>
</dbReference>
<dbReference type="Proteomes" id="UP000595446">
    <property type="component" value="Chromosome"/>
</dbReference>
<sequence>MAHRHQGSIPVGFATTTPILDSPRQVPVSCENLAVFVSSMRAHKDSETRSPRARLGPALAWLGGGHWAELAERHQRSTQAIAGLVVLFGAGSAWLAAAVAVGASARWPMPAILPLTLVFGLLVGAVTRATASGPTRGWPGLVARAAVAVVVGIAVAELSGLAVLSGSIDRRLAEQAVQRADSAPTVAQASAHLDRARAARSALDNAVEQARVVDTTTQPLRAARQVFEEVEEITFSLNRTRRVTVSAAAA</sequence>
<evidence type="ECO:0000313" key="1">
    <source>
        <dbReference type="EMBL" id="BCO35998.1"/>
    </source>
</evidence>
<dbReference type="STRING" id="110505.ACT16_19290"/>
<accession>A0A2I3EM34</accession>
<name>A0A2I3EM34_9MYCO</name>
<evidence type="ECO:0000313" key="2">
    <source>
        <dbReference type="Proteomes" id="UP000595446"/>
    </source>
</evidence>
<reference evidence="1 2" key="1">
    <citation type="submission" date="2020-12" db="EMBL/GenBank/DDBJ databases">
        <title>Complete genome sequence of Mycobacterium heckeshornense JCM 15655T, closely related to a pathogenic non-tuberculous mycobacterial species Mycobacterium xenopi.</title>
        <authorList>
            <person name="Yoshida M."/>
            <person name="Fukano H."/>
            <person name="Asakura T."/>
            <person name="Suzuki M."/>
            <person name="Hoshino Y."/>
        </authorList>
    </citation>
    <scope>NUCLEOTIDE SEQUENCE [LARGE SCALE GENOMIC DNA]</scope>
    <source>
        <strain evidence="1 2">JCM 15655</strain>
    </source>
</reference>
<gene>
    <name evidence="1" type="ORF">MHEC_24310</name>
</gene>
<dbReference type="Pfam" id="PF14362">
    <property type="entry name" value="DUF4407"/>
    <property type="match status" value="1"/>
</dbReference>
<dbReference type="AlphaFoldDB" id="A0A2I3EM34"/>
<proteinExistence type="predicted"/>
<protein>
    <submittedName>
        <fullName evidence="1">Uncharacterized protein</fullName>
    </submittedName>
</protein>
<dbReference type="EMBL" id="AP024237">
    <property type="protein sequence ID" value="BCO35998.1"/>
    <property type="molecule type" value="Genomic_DNA"/>
</dbReference>
<keyword evidence="2" id="KW-1185">Reference proteome</keyword>